<sequence>MSTFHNERSPTQVMSLATVDHNPPLSIRRLHQPIQCTHVSLVCPQSNFEHIFWFLVTSLSSFVRTALSSRVLEDATRRRRRTLRGYANGRLDTDNRRIREMFIAHAQWRLQAVEGADIAPLGVEPSCAVEFCAVHTLLVGKETSEGTPTLMIPFRMSADLTAGFELHWKSGFEGRLAAFRGPPVRAPLSAAARTIIKQQLSGHRGAIRIETKADEPRPTSFVSARRDVRPGESQRYRRVNFEHAESEPQESRDAEARALSTLASSSDPKEEQCCYHNLLLLRAYSDFQSSLMTTAARSARRSGNTLV</sequence>
<feature type="compositionally biased region" description="Basic and acidic residues" evidence="1">
    <location>
        <begin position="242"/>
        <end position="256"/>
    </location>
</feature>
<reference evidence="2 3" key="1">
    <citation type="journal article" date="2016" name="Mol. Biol. Evol.">
        <title>Comparative Genomics of Early-Diverging Mushroom-Forming Fungi Provides Insights into the Origins of Lignocellulose Decay Capabilities.</title>
        <authorList>
            <person name="Nagy L.G."/>
            <person name="Riley R."/>
            <person name="Tritt A."/>
            <person name="Adam C."/>
            <person name="Daum C."/>
            <person name="Floudas D."/>
            <person name="Sun H."/>
            <person name="Yadav J.S."/>
            <person name="Pangilinan J."/>
            <person name="Larsson K.H."/>
            <person name="Matsuura K."/>
            <person name="Barry K."/>
            <person name="Labutti K."/>
            <person name="Kuo R."/>
            <person name="Ohm R.A."/>
            <person name="Bhattacharya S.S."/>
            <person name="Shirouzu T."/>
            <person name="Yoshinaga Y."/>
            <person name="Martin F.M."/>
            <person name="Grigoriev I.V."/>
            <person name="Hibbett D.S."/>
        </authorList>
    </citation>
    <scope>NUCLEOTIDE SEQUENCE [LARGE SCALE GENOMIC DNA]</scope>
    <source>
        <strain evidence="2 3">93-53</strain>
    </source>
</reference>
<dbReference type="GeneID" id="63823970"/>
<dbReference type="RefSeq" id="XP_040765995.1">
    <property type="nucleotide sequence ID" value="XM_040906941.1"/>
</dbReference>
<evidence type="ECO:0000256" key="1">
    <source>
        <dbReference type="SAM" id="MobiDB-lite"/>
    </source>
</evidence>
<dbReference type="EMBL" id="KV427616">
    <property type="protein sequence ID" value="KZT08255.1"/>
    <property type="molecule type" value="Genomic_DNA"/>
</dbReference>
<dbReference type="Proteomes" id="UP000076871">
    <property type="component" value="Unassembled WGS sequence"/>
</dbReference>
<accession>A0A165F2T9</accession>
<dbReference type="InParanoid" id="A0A165F2T9"/>
<evidence type="ECO:0000313" key="2">
    <source>
        <dbReference type="EMBL" id="KZT08255.1"/>
    </source>
</evidence>
<name>A0A165F2T9_9APHY</name>
<dbReference type="AlphaFoldDB" id="A0A165F2T9"/>
<feature type="region of interest" description="Disordered" evidence="1">
    <location>
        <begin position="242"/>
        <end position="264"/>
    </location>
</feature>
<organism evidence="2 3">
    <name type="scientific">Laetiporus sulphureus 93-53</name>
    <dbReference type="NCBI Taxonomy" id="1314785"/>
    <lineage>
        <taxon>Eukaryota</taxon>
        <taxon>Fungi</taxon>
        <taxon>Dikarya</taxon>
        <taxon>Basidiomycota</taxon>
        <taxon>Agaricomycotina</taxon>
        <taxon>Agaricomycetes</taxon>
        <taxon>Polyporales</taxon>
        <taxon>Laetiporus</taxon>
    </lineage>
</organism>
<evidence type="ECO:0000313" key="3">
    <source>
        <dbReference type="Proteomes" id="UP000076871"/>
    </source>
</evidence>
<gene>
    <name evidence="2" type="ORF">LAESUDRAFT_713146</name>
</gene>
<keyword evidence="3" id="KW-1185">Reference proteome</keyword>
<proteinExistence type="predicted"/>
<protein>
    <submittedName>
        <fullName evidence="2">Uncharacterized protein</fullName>
    </submittedName>
</protein>